<dbReference type="SUPFAM" id="SSF49344">
    <property type="entry name" value="CBD9-like"/>
    <property type="match status" value="1"/>
</dbReference>
<dbReference type="CDD" id="cd09620">
    <property type="entry name" value="CBM9_like_3"/>
    <property type="match status" value="1"/>
</dbReference>
<dbReference type="InterPro" id="IPR010502">
    <property type="entry name" value="Carb-bd_dom_fam9"/>
</dbReference>
<dbReference type="Pfam" id="PF06452">
    <property type="entry name" value="CBM9_1"/>
    <property type="match status" value="1"/>
</dbReference>
<gene>
    <name evidence="2" type="ORF">DPMN_071560</name>
</gene>
<reference evidence="2" key="1">
    <citation type="journal article" date="2019" name="bioRxiv">
        <title>The Genome of the Zebra Mussel, Dreissena polymorpha: A Resource for Invasive Species Research.</title>
        <authorList>
            <person name="McCartney M.A."/>
            <person name="Auch B."/>
            <person name="Kono T."/>
            <person name="Mallez S."/>
            <person name="Zhang Y."/>
            <person name="Obille A."/>
            <person name="Becker A."/>
            <person name="Abrahante J.E."/>
            <person name="Garbe J."/>
            <person name="Badalamenti J.P."/>
            <person name="Herman A."/>
            <person name="Mangelson H."/>
            <person name="Liachko I."/>
            <person name="Sullivan S."/>
            <person name="Sone E.D."/>
            <person name="Koren S."/>
            <person name="Silverstein K.A.T."/>
            <person name="Beckman K.B."/>
            <person name="Gohl D.M."/>
        </authorList>
    </citation>
    <scope>NUCLEOTIDE SEQUENCE</scope>
    <source>
        <strain evidence="2">Duluth1</strain>
        <tissue evidence="2">Whole animal</tissue>
    </source>
</reference>
<dbReference type="PANTHER" id="PTHR35532">
    <property type="entry name" value="SIMILAR TO POLYHYDROXYALKANOATE DEPOLYMERASE"/>
    <property type="match status" value="1"/>
</dbReference>
<evidence type="ECO:0000313" key="2">
    <source>
        <dbReference type="EMBL" id="KAH3711884.1"/>
    </source>
</evidence>
<protein>
    <recommendedName>
        <fullName evidence="1">Carbohydrate-binding domain-containing protein</fullName>
    </recommendedName>
</protein>
<evidence type="ECO:0000313" key="3">
    <source>
        <dbReference type="Proteomes" id="UP000828390"/>
    </source>
</evidence>
<dbReference type="Proteomes" id="UP000828390">
    <property type="component" value="Unassembled WGS sequence"/>
</dbReference>
<sequence>MLIRHFAIGEKEQQSGEQAHFLDTRCSAPVPYTESHEIYRQRYLEKCIAATCRNGDCLNADLPRTYIAYHLNGRTINIDGKLDDPAWVDVPWTDSFTDIRGPSFPAPYFDTKVKVRWDNERLYVGARMQETDFWGTYRQDEDPVWRENAFEVYAVPDGSLHNYKEMQISVRNVSWDLMLRKAYMDNPCKNDSAVSVWDSQMVKATYTDGGINDPTKKGTFWSAEMSFSFAALAENTTRTMPTPANGEAWFFIFARPEYKFKIVNGQYVKDPDAPTEWWSWANMGAVNLHLPSRFGLVQFLRNRGANDEFFYDRWHIYRALFDVFEAEHRFKAVNGMFIGDINLLDVPPKTLASDCVTAKVTSDGADFDVEVKSLARPSLPTGHIRADRYVWFM</sequence>
<dbReference type="AlphaFoldDB" id="A0A9D3Z800"/>
<dbReference type="GO" id="GO:0030246">
    <property type="term" value="F:carbohydrate binding"/>
    <property type="evidence" value="ECO:0007669"/>
    <property type="project" value="InterPro"/>
</dbReference>
<evidence type="ECO:0000259" key="1">
    <source>
        <dbReference type="Pfam" id="PF06452"/>
    </source>
</evidence>
<comment type="caution">
    <text evidence="2">The sequence shown here is derived from an EMBL/GenBank/DDBJ whole genome shotgun (WGS) entry which is preliminary data.</text>
</comment>
<keyword evidence="3" id="KW-1185">Reference proteome</keyword>
<reference evidence="2" key="2">
    <citation type="submission" date="2020-11" db="EMBL/GenBank/DDBJ databases">
        <authorList>
            <person name="McCartney M.A."/>
            <person name="Auch B."/>
            <person name="Kono T."/>
            <person name="Mallez S."/>
            <person name="Becker A."/>
            <person name="Gohl D.M."/>
            <person name="Silverstein K.A.T."/>
            <person name="Koren S."/>
            <person name="Bechman K.B."/>
            <person name="Herman A."/>
            <person name="Abrahante J.E."/>
            <person name="Garbe J."/>
        </authorList>
    </citation>
    <scope>NUCLEOTIDE SEQUENCE</scope>
    <source>
        <strain evidence="2">Duluth1</strain>
        <tissue evidence="2">Whole animal</tissue>
    </source>
</reference>
<dbReference type="EMBL" id="JAIWYP010000014">
    <property type="protein sequence ID" value="KAH3711884.1"/>
    <property type="molecule type" value="Genomic_DNA"/>
</dbReference>
<dbReference type="GO" id="GO:0004553">
    <property type="term" value="F:hydrolase activity, hydrolyzing O-glycosyl compounds"/>
    <property type="evidence" value="ECO:0007669"/>
    <property type="project" value="InterPro"/>
</dbReference>
<accession>A0A9D3Z800</accession>
<dbReference type="Gene3D" id="2.60.40.1190">
    <property type="match status" value="1"/>
</dbReference>
<organism evidence="2 3">
    <name type="scientific">Dreissena polymorpha</name>
    <name type="common">Zebra mussel</name>
    <name type="synonym">Mytilus polymorpha</name>
    <dbReference type="NCBI Taxonomy" id="45954"/>
    <lineage>
        <taxon>Eukaryota</taxon>
        <taxon>Metazoa</taxon>
        <taxon>Spiralia</taxon>
        <taxon>Lophotrochozoa</taxon>
        <taxon>Mollusca</taxon>
        <taxon>Bivalvia</taxon>
        <taxon>Autobranchia</taxon>
        <taxon>Heteroconchia</taxon>
        <taxon>Euheterodonta</taxon>
        <taxon>Imparidentia</taxon>
        <taxon>Neoheterodontei</taxon>
        <taxon>Myida</taxon>
        <taxon>Dreissenoidea</taxon>
        <taxon>Dreissenidae</taxon>
        <taxon>Dreissena</taxon>
    </lineage>
</organism>
<name>A0A9D3Z800_DREPO</name>
<dbReference type="PANTHER" id="PTHR35532:SF5">
    <property type="entry name" value="CARBOHYDRATE-BINDING DOMAIN-CONTAINING PROTEIN"/>
    <property type="match status" value="1"/>
</dbReference>
<proteinExistence type="predicted"/>
<feature type="domain" description="Carbohydrate-binding" evidence="1">
    <location>
        <begin position="78"/>
        <end position="175"/>
    </location>
</feature>
<dbReference type="GO" id="GO:0016052">
    <property type="term" value="P:carbohydrate catabolic process"/>
    <property type="evidence" value="ECO:0007669"/>
    <property type="project" value="InterPro"/>
</dbReference>